<dbReference type="InterPro" id="IPR014729">
    <property type="entry name" value="Rossmann-like_a/b/a_fold"/>
</dbReference>
<dbReference type="SUPFAM" id="SSF52374">
    <property type="entry name" value="Nucleotidylyl transferase"/>
    <property type="match status" value="1"/>
</dbReference>
<dbReference type="GO" id="GO:0005737">
    <property type="term" value="C:cytoplasm"/>
    <property type="evidence" value="ECO:0007669"/>
    <property type="project" value="UniProtKB-SubCell"/>
</dbReference>
<dbReference type="InterPro" id="IPR009080">
    <property type="entry name" value="tRNAsynth_Ia_anticodon-bd"/>
</dbReference>
<name>A0AA35X161_GEOBA</name>
<dbReference type="PROSITE" id="PS00178">
    <property type="entry name" value="AA_TRNA_LIGASE_I"/>
    <property type="match status" value="1"/>
</dbReference>
<comment type="similarity">
    <text evidence="2 12">Belongs to the class-I aminoacyl-tRNA synthetase family.</text>
</comment>
<reference evidence="15" key="1">
    <citation type="submission" date="2023-03" db="EMBL/GenBank/DDBJ databases">
        <authorList>
            <person name="Steffen K."/>
            <person name="Cardenas P."/>
        </authorList>
    </citation>
    <scope>NUCLEOTIDE SEQUENCE</scope>
</reference>
<keyword evidence="5 12" id="KW-0436">Ligase</keyword>
<evidence type="ECO:0000313" key="16">
    <source>
        <dbReference type="Proteomes" id="UP001174909"/>
    </source>
</evidence>
<dbReference type="GO" id="GO:0005524">
    <property type="term" value="F:ATP binding"/>
    <property type="evidence" value="ECO:0007669"/>
    <property type="project" value="UniProtKB-KW"/>
</dbReference>
<dbReference type="CDD" id="cd00671">
    <property type="entry name" value="ArgRS_core"/>
    <property type="match status" value="1"/>
</dbReference>
<sequence>MSTTPIIESVRRLVAQAVETARTDGVVRLETMPDIQVEHPGNPEHGDFSTNLPLRLARATRINPLELAQALVARTPESDPIAQVEAAPPGFINFRLKDTWLQDQVEEVRRAGAAFGNLDIGGGRKTMVEFVSVNPTGPVHVGHTRGAVLGSALANVLEAAGYQVTRSPMPSNGYMGDYISDLAKEIALAEGERFLSQGEEQAIRGIGDLSREKMVALIRQDLSNIGVEFDNWFSERTLFTTGEYDQALEQLREQGYLSQREDALWFNSTMLGDEKDNVVVRSSGEPTYFASDIAYHHNKFIGRGYDSVVNIWGADHQGHVPRMKAAVEGLGINPDRLTILIAQMVTLKRGTEVVRASKRTGDFVTLSELADEVGGDACRFFFLSRTPSTQMEFDLELAKEESSENPVYYVQYAHARNAGILNLARERNIDWSRGDVSLLTHPSELALVRHMLRLPELVQQMAETLEPHHLAHFTMELATAFHGFYENCRVISANPEDADVSLARLKLVESAQIVFRRSLELMGMSAPERM</sequence>
<dbReference type="InterPro" id="IPR005148">
    <property type="entry name" value="Arg-tRNA-synth_N"/>
</dbReference>
<dbReference type="Gene3D" id="1.10.730.10">
    <property type="entry name" value="Isoleucyl-tRNA Synthetase, Domain 1"/>
    <property type="match status" value="1"/>
</dbReference>
<dbReference type="Gene3D" id="3.30.1360.70">
    <property type="entry name" value="Arginyl tRNA synthetase N-terminal domain"/>
    <property type="match status" value="1"/>
</dbReference>
<dbReference type="SUPFAM" id="SSF47323">
    <property type="entry name" value="Anticodon-binding domain of a subclass of class I aminoacyl-tRNA synthetases"/>
    <property type="match status" value="1"/>
</dbReference>
<dbReference type="PRINTS" id="PR01038">
    <property type="entry name" value="TRNASYNTHARG"/>
</dbReference>
<evidence type="ECO:0000259" key="14">
    <source>
        <dbReference type="SMART" id="SM01016"/>
    </source>
</evidence>
<evidence type="ECO:0000256" key="5">
    <source>
        <dbReference type="ARBA" id="ARBA00022598"/>
    </source>
</evidence>
<gene>
    <name evidence="15" type="ORF">GBAR_LOCUS19274</name>
</gene>
<dbReference type="GO" id="GO:0006420">
    <property type="term" value="P:arginyl-tRNA aminoacylation"/>
    <property type="evidence" value="ECO:0007669"/>
    <property type="project" value="InterPro"/>
</dbReference>
<dbReference type="Pfam" id="PF03485">
    <property type="entry name" value="Arg_tRNA_synt_N"/>
    <property type="match status" value="1"/>
</dbReference>
<proteinExistence type="inferred from homology"/>
<evidence type="ECO:0000256" key="1">
    <source>
        <dbReference type="ARBA" id="ARBA00004496"/>
    </source>
</evidence>
<dbReference type="EC" id="6.1.1.19" evidence="3"/>
<organism evidence="15 16">
    <name type="scientific">Geodia barretti</name>
    <name type="common">Barrett's horny sponge</name>
    <dbReference type="NCBI Taxonomy" id="519541"/>
    <lineage>
        <taxon>Eukaryota</taxon>
        <taxon>Metazoa</taxon>
        <taxon>Porifera</taxon>
        <taxon>Demospongiae</taxon>
        <taxon>Heteroscleromorpha</taxon>
        <taxon>Tetractinellida</taxon>
        <taxon>Astrophorina</taxon>
        <taxon>Geodiidae</taxon>
        <taxon>Geodia</taxon>
    </lineage>
</organism>
<comment type="subcellular location">
    <subcellularLocation>
        <location evidence="1">Cytoplasm</location>
    </subcellularLocation>
</comment>
<feature type="domain" description="DALR anticodon binding" evidence="13">
    <location>
        <begin position="410"/>
        <end position="530"/>
    </location>
</feature>
<dbReference type="EMBL" id="CASHTH010002715">
    <property type="protein sequence ID" value="CAI8034180.1"/>
    <property type="molecule type" value="Genomic_DNA"/>
</dbReference>
<dbReference type="AlphaFoldDB" id="A0AA35X161"/>
<feature type="domain" description="Arginyl tRNA synthetase N-terminal" evidence="14">
    <location>
        <begin position="8"/>
        <end position="96"/>
    </location>
</feature>
<evidence type="ECO:0000256" key="2">
    <source>
        <dbReference type="ARBA" id="ARBA00005594"/>
    </source>
</evidence>
<comment type="catalytic activity">
    <reaction evidence="11">
        <text>tRNA(Arg) + L-arginine + ATP = L-arginyl-tRNA(Arg) + AMP + diphosphate</text>
        <dbReference type="Rhea" id="RHEA:20301"/>
        <dbReference type="Rhea" id="RHEA-COMP:9658"/>
        <dbReference type="Rhea" id="RHEA-COMP:9673"/>
        <dbReference type="ChEBI" id="CHEBI:30616"/>
        <dbReference type="ChEBI" id="CHEBI:32682"/>
        <dbReference type="ChEBI" id="CHEBI:33019"/>
        <dbReference type="ChEBI" id="CHEBI:78442"/>
        <dbReference type="ChEBI" id="CHEBI:78513"/>
        <dbReference type="ChEBI" id="CHEBI:456215"/>
        <dbReference type="EC" id="6.1.1.19"/>
    </reaction>
</comment>
<dbReference type="InterPro" id="IPR035684">
    <property type="entry name" value="ArgRS_core"/>
</dbReference>
<dbReference type="InterPro" id="IPR036695">
    <property type="entry name" value="Arg-tRNA-synth_N_sf"/>
</dbReference>
<dbReference type="PANTHER" id="PTHR11956:SF5">
    <property type="entry name" value="ARGININE--TRNA LIGASE, CYTOPLASMIC"/>
    <property type="match status" value="1"/>
</dbReference>
<evidence type="ECO:0000256" key="11">
    <source>
        <dbReference type="ARBA" id="ARBA00049339"/>
    </source>
</evidence>
<comment type="caution">
    <text evidence="15">The sequence shown here is derived from an EMBL/GenBank/DDBJ whole genome shotgun (WGS) entry which is preliminary data.</text>
</comment>
<dbReference type="InterPro" id="IPR008909">
    <property type="entry name" value="DALR_anticod-bd"/>
</dbReference>
<dbReference type="Pfam" id="PF05746">
    <property type="entry name" value="DALR_1"/>
    <property type="match status" value="1"/>
</dbReference>
<evidence type="ECO:0000256" key="10">
    <source>
        <dbReference type="ARBA" id="ARBA00033033"/>
    </source>
</evidence>
<keyword evidence="4" id="KW-0963">Cytoplasm</keyword>
<evidence type="ECO:0000313" key="15">
    <source>
        <dbReference type="EMBL" id="CAI8034180.1"/>
    </source>
</evidence>
<keyword evidence="16" id="KW-1185">Reference proteome</keyword>
<evidence type="ECO:0000259" key="13">
    <source>
        <dbReference type="SMART" id="SM00836"/>
    </source>
</evidence>
<evidence type="ECO:0000256" key="8">
    <source>
        <dbReference type="ARBA" id="ARBA00022917"/>
    </source>
</evidence>
<accession>A0AA35X161</accession>
<keyword evidence="7 12" id="KW-0067">ATP-binding</keyword>
<dbReference type="InterPro" id="IPR001412">
    <property type="entry name" value="aa-tRNA-synth_I_CS"/>
</dbReference>
<dbReference type="SUPFAM" id="SSF55190">
    <property type="entry name" value="Arginyl-tRNA synthetase (ArgRS), N-terminal 'additional' domain"/>
    <property type="match status" value="1"/>
</dbReference>
<evidence type="ECO:0000256" key="6">
    <source>
        <dbReference type="ARBA" id="ARBA00022741"/>
    </source>
</evidence>
<dbReference type="PANTHER" id="PTHR11956">
    <property type="entry name" value="ARGINYL-TRNA SYNTHETASE"/>
    <property type="match status" value="1"/>
</dbReference>
<dbReference type="Pfam" id="PF00750">
    <property type="entry name" value="tRNA-synt_1d"/>
    <property type="match status" value="2"/>
</dbReference>
<dbReference type="SMART" id="SM01016">
    <property type="entry name" value="Arg_tRNA_synt_N"/>
    <property type="match status" value="1"/>
</dbReference>
<dbReference type="GO" id="GO:0004814">
    <property type="term" value="F:arginine-tRNA ligase activity"/>
    <property type="evidence" value="ECO:0007669"/>
    <property type="project" value="UniProtKB-EC"/>
</dbReference>
<dbReference type="InterPro" id="IPR001278">
    <property type="entry name" value="Arg-tRNA-ligase"/>
</dbReference>
<evidence type="ECO:0000256" key="3">
    <source>
        <dbReference type="ARBA" id="ARBA00012837"/>
    </source>
</evidence>
<evidence type="ECO:0000256" key="9">
    <source>
        <dbReference type="ARBA" id="ARBA00023146"/>
    </source>
</evidence>
<evidence type="ECO:0000256" key="4">
    <source>
        <dbReference type="ARBA" id="ARBA00022490"/>
    </source>
</evidence>
<keyword evidence="8 12" id="KW-0648">Protein biosynthesis</keyword>
<dbReference type="FunFam" id="1.10.730.10:FF:000008">
    <property type="entry name" value="Arginine--tRNA ligase"/>
    <property type="match status" value="1"/>
</dbReference>
<dbReference type="SMART" id="SM00836">
    <property type="entry name" value="DALR_1"/>
    <property type="match status" value="1"/>
</dbReference>
<dbReference type="Proteomes" id="UP001174909">
    <property type="component" value="Unassembled WGS sequence"/>
</dbReference>
<dbReference type="HAMAP" id="MF_00123">
    <property type="entry name" value="Arg_tRNA_synth"/>
    <property type="match status" value="1"/>
</dbReference>
<keyword evidence="9 12" id="KW-0030">Aminoacyl-tRNA synthetase</keyword>
<evidence type="ECO:0000256" key="12">
    <source>
        <dbReference type="RuleBase" id="RU363038"/>
    </source>
</evidence>
<dbReference type="NCBIfam" id="TIGR00456">
    <property type="entry name" value="argS"/>
    <property type="match status" value="1"/>
</dbReference>
<protein>
    <recommendedName>
        <fullName evidence="3">arginine--tRNA ligase</fullName>
        <ecNumber evidence="3">6.1.1.19</ecNumber>
    </recommendedName>
    <alternativeName>
        <fullName evidence="10">Arginyl-tRNA synthetase</fullName>
    </alternativeName>
</protein>
<keyword evidence="6 12" id="KW-0547">Nucleotide-binding</keyword>
<evidence type="ECO:0000256" key="7">
    <source>
        <dbReference type="ARBA" id="ARBA00022840"/>
    </source>
</evidence>
<dbReference type="Gene3D" id="3.40.50.620">
    <property type="entry name" value="HUPs"/>
    <property type="match status" value="1"/>
</dbReference>